<dbReference type="HOGENOM" id="CLU_3346980_0_0_6"/>
<gene>
    <name evidence="1" type="ordered locus">W5S_4583</name>
</gene>
<evidence type="ECO:0000313" key="2">
    <source>
        <dbReference type="Proteomes" id="UP000008044"/>
    </source>
</evidence>
<protein>
    <submittedName>
        <fullName evidence="1">Hypoticical protein</fullName>
    </submittedName>
</protein>
<reference evidence="1 2" key="1">
    <citation type="journal article" date="2012" name="J. Bacteriol.">
        <title>Genome sequence of Pectobacterium sp. strain SCC3193.</title>
        <authorList>
            <person name="Koskinen J.P."/>
            <person name="Laine P."/>
            <person name="Niemi O."/>
            <person name="Nykyri J."/>
            <person name="Harjunpaa H."/>
            <person name="Auvinen P."/>
            <person name="Paulin L."/>
            <person name="Pirhonen M."/>
            <person name="Palva T."/>
            <person name="Holm L."/>
        </authorList>
    </citation>
    <scope>NUCLEOTIDE SEQUENCE [LARGE SCALE GENOMIC DNA]</scope>
    <source>
        <strain evidence="1 2">SCC3193</strain>
    </source>
</reference>
<accession>A0A0H3IC45</accession>
<sequence>MLVQSEVRVGSKWHGVGSIFEKITNENNHLYTLNQLN</sequence>
<organism evidence="1 2">
    <name type="scientific">Pectobacterium parmentieri</name>
    <dbReference type="NCBI Taxonomy" id="1905730"/>
    <lineage>
        <taxon>Bacteria</taxon>
        <taxon>Pseudomonadati</taxon>
        <taxon>Pseudomonadota</taxon>
        <taxon>Gammaproteobacteria</taxon>
        <taxon>Enterobacterales</taxon>
        <taxon>Pectobacteriaceae</taxon>
        <taxon>Pectobacterium</taxon>
    </lineage>
</organism>
<dbReference type="Proteomes" id="UP000008044">
    <property type="component" value="Chromosome"/>
</dbReference>
<name>A0A0H3IC45_PECPM</name>
<dbReference type="PATRIC" id="fig|1166016.3.peg.4646"/>
<dbReference type="KEGG" id="pec:W5S_4583"/>
<dbReference type="EMBL" id="CP003415">
    <property type="protein sequence ID" value="AFI92629.1"/>
    <property type="molecule type" value="Genomic_DNA"/>
</dbReference>
<proteinExistence type="predicted"/>
<dbReference type="AlphaFoldDB" id="A0A0H3IC45"/>
<evidence type="ECO:0000313" key="1">
    <source>
        <dbReference type="EMBL" id="AFI92629.1"/>
    </source>
</evidence>